<dbReference type="AlphaFoldDB" id="A0A4R3MTK7"/>
<feature type="binding site" evidence="10">
    <location>
        <position position="98"/>
    </location>
    <ligand>
        <name>Zn(2+)</name>
        <dbReference type="ChEBI" id="CHEBI:29105"/>
    </ligand>
</feature>
<keyword evidence="13" id="KW-1185">Reference proteome</keyword>
<dbReference type="OrthoDB" id="8659436at2"/>
<evidence type="ECO:0000313" key="12">
    <source>
        <dbReference type="EMBL" id="TCT19365.1"/>
    </source>
</evidence>
<comment type="cofactor">
    <cofactor evidence="11">
        <name>Mn(2+)</name>
        <dbReference type="ChEBI" id="CHEBI:29035"/>
    </cofactor>
    <cofactor evidence="11">
        <name>Fe(2+)</name>
        <dbReference type="ChEBI" id="CHEBI:29033"/>
    </cofactor>
    <text evidence="11">Binds 1 Mn(2+) or Fe(2+) ion per subunit.</text>
</comment>
<dbReference type="Gene3D" id="1.10.10.10">
    <property type="entry name" value="Winged helix-like DNA-binding domain superfamily/Winged helix DNA-binding domain"/>
    <property type="match status" value="1"/>
</dbReference>
<dbReference type="EMBL" id="SMAN01000018">
    <property type="protein sequence ID" value="TCT19365.1"/>
    <property type="molecule type" value="Genomic_DNA"/>
</dbReference>
<dbReference type="Proteomes" id="UP000294650">
    <property type="component" value="Unassembled WGS sequence"/>
</dbReference>
<keyword evidence="11" id="KW-0408">Iron</keyword>
<evidence type="ECO:0000256" key="2">
    <source>
        <dbReference type="ARBA" id="ARBA00007957"/>
    </source>
</evidence>
<evidence type="ECO:0000256" key="5">
    <source>
        <dbReference type="ARBA" id="ARBA00022723"/>
    </source>
</evidence>
<organism evidence="12 13">
    <name type="scientific">Melghiribacillus thermohalophilus</name>
    <dbReference type="NCBI Taxonomy" id="1324956"/>
    <lineage>
        <taxon>Bacteria</taxon>
        <taxon>Bacillati</taxon>
        <taxon>Bacillota</taxon>
        <taxon>Bacilli</taxon>
        <taxon>Bacillales</taxon>
        <taxon>Bacillaceae</taxon>
        <taxon>Melghiribacillus</taxon>
    </lineage>
</organism>
<sequence>MVKTLNDTLQTLSRMGLRLTQQRIEILRYLEENRGHPSAEEIYKALKDHVPGLSLTTVYNNLKLLTDYGVINELPFGEGLSRYEWKDAGHYHVICESCGTVVDFQYPHLKEIEELANQLSHFQIKGHNLQIYGLCQTCKTSNRGDSS</sequence>
<comment type="similarity">
    <text evidence="2">Belongs to the Fur family.</text>
</comment>
<keyword evidence="3" id="KW-0963">Cytoplasm</keyword>
<keyword evidence="9" id="KW-0804">Transcription</keyword>
<evidence type="ECO:0000313" key="13">
    <source>
        <dbReference type="Proteomes" id="UP000294650"/>
    </source>
</evidence>
<keyword evidence="7" id="KW-0805">Transcription regulation</keyword>
<keyword evidence="5 10" id="KW-0479">Metal-binding</keyword>
<evidence type="ECO:0000256" key="1">
    <source>
        <dbReference type="ARBA" id="ARBA00004496"/>
    </source>
</evidence>
<feature type="binding site" evidence="11">
    <location>
        <position position="127"/>
    </location>
    <ligand>
        <name>Fe cation</name>
        <dbReference type="ChEBI" id="CHEBI:24875"/>
    </ligand>
</feature>
<dbReference type="GO" id="GO:0000976">
    <property type="term" value="F:transcription cis-regulatory region binding"/>
    <property type="evidence" value="ECO:0007669"/>
    <property type="project" value="TreeGrafter"/>
</dbReference>
<dbReference type="PANTHER" id="PTHR33202">
    <property type="entry name" value="ZINC UPTAKE REGULATION PROTEIN"/>
    <property type="match status" value="1"/>
</dbReference>
<evidence type="ECO:0000256" key="3">
    <source>
        <dbReference type="ARBA" id="ARBA00022490"/>
    </source>
</evidence>
<feature type="binding site" evidence="10">
    <location>
        <position position="138"/>
    </location>
    <ligand>
        <name>Zn(2+)</name>
        <dbReference type="ChEBI" id="CHEBI:29105"/>
    </ligand>
</feature>
<comment type="caution">
    <text evidence="12">The sequence shown here is derived from an EMBL/GenBank/DDBJ whole genome shotgun (WGS) entry which is preliminary data.</text>
</comment>
<keyword evidence="8" id="KW-0238">DNA-binding</keyword>
<comment type="cofactor">
    <cofactor evidence="10">
        <name>Zn(2+)</name>
        <dbReference type="ChEBI" id="CHEBI:29105"/>
    </cofactor>
    <text evidence="10">Binds 1 zinc ion per subunit.</text>
</comment>
<dbReference type="PANTHER" id="PTHR33202:SF8">
    <property type="entry name" value="PEROXIDE-RESPONSIVE REPRESSOR PERR"/>
    <property type="match status" value="1"/>
</dbReference>
<dbReference type="Gene3D" id="3.30.1490.190">
    <property type="match status" value="1"/>
</dbReference>
<evidence type="ECO:0000256" key="10">
    <source>
        <dbReference type="PIRSR" id="PIRSR602481-1"/>
    </source>
</evidence>
<accession>A0A4R3MTK7</accession>
<gene>
    <name evidence="12" type="ORF">EDD68_11849</name>
</gene>
<dbReference type="GO" id="GO:1900376">
    <property type="term" value="P:regulation of secondary metabolite biosynthetic process"/>
    <property type="evidence" value="ECO:0007669"/>
    <property type="project" value="TreeGrafter"/>
</dbReference>
<evidence type="ECO:0000256" key="9">
    <source>
        <dbReference type="ARBA" id="ARBA00023163"/>
    </source>
</evidence>
<keyword evidence="6 10" id="KW-0862">Zinc</keyword>
<reference evidence="12 13" key="1">
    <citation type="submission" date="2019-03" db="EMBL/GenBank/DDBJ databases">
        <title>Genomic Encyclopedia of Type Strains, Phase IV (KMG-IV): sequencing the most valuable type-strain genomes for metagenomic binning, comparative biology and taxonomic classification.</title>
        <authorList>
            <person name="Goeker M."/>
        </authorList>
    </citation>
    <scope>NUCLEOTIDE SEQUENCE [LARGE SCALE GENOMIC DNA]</scope>
    <source>
        <strain evidence="12 13">DSM 25894</strain>
    </source>
</reference>
<dbReference type="SUPFAM" id="SSF46785">
    <property type="entry name" value="Winged helix' DNA-binding domain"/>
    <property type="match status" value="1"/>
</dbReference>
<protein>
    <submittedName>
        <fullName evidence="12">Fur family peroxide stress response transcriptional regulator</fullName>
    </submittedName>
</protein>
<dbReference type="GO" id="GO:0008270">
    <property type="term" value="F:zinc ion binding"/>
    <property type="evidence" value="ECO:0007669"/>
    <property type="project" value="TreeGrafter"/>
</dbReference>
<evidence type="ECO:0000256" key="7">
    <source>
        <dbReference type="ARBA" id="ARBA00023015"/>
    </source>
</evidence>
<dbReference type="Pfam" id="PF01475">
    <property type="entry name" value="FUR"/>
    <property type="match status" value="1"/>
</dbReference>
<evidence type="ECO:0000256" key="11">
    <source>
        <dbReference type="PIRSR" id="PIRSR602481-2"/>
    </source>
</evidence>
<evidence type="ECO:0000256" key="6">
    <source>
        <dbReference type="ARBA" id="ARBA00022833"/>
    </source>
</evidence>
<name>A0A4R3MTK7_9BACI</name>
<feature type="binding site" evidence="10">
    <location>
        <position position="135"/>
    </location>
    <ligand>
        <name>Zn(2+)</name>
        <dbReference type="ChEBI" id="CHEBI:29105"/>
    </ligand>
</feature>
<dbReference type="FunFam" id="1.10.10.10:FF:000007">
    <property type="entry name" value="Ferric uptake regulation protein"/>
    <property type="match status" value="1"/>
</dbReference>
<dbReference type="InterPro" id="IPR043135">
    <property type="entry name" value="Fur_C"/>
</dbReference>
<comment type="subcellular location">
    <subcellularLocation>
        <location evidence="1">Cytoplasm</location>
    </subcellularLocation>
</comment>
<dbReference type="InterPro" id="IPR002481">
    <property type="entry name" value="FUR"/>
</dbReference>
<feature type="binding site" evidence="10">
    <location>
        <position position="95"/>
    </location>
    <ligand>
        <name>Zn(2+)</name>
        <dbReference type="ChEBI" id="CHEBI:29105"/>
    </ligand>
</feature>
<evidence type="ECO:0000256" key="4">
    <source>
        <dbReference type="ARBA" id="ARBA00022491"/>
    </source>
</evidence>
<dbReference type="InterPro" id="IPR036388">
    <property type="entry name" value="WH-like_DNA-bd_sf"/>
</dbReference>
<dbReference type="CDD" id="cd07153">
    <property type="entry name" value="Fur_like"/>
    <property type="match status" value="1"/>
</dbReference>
<dbReference type="GO" id="GO:0005737">
    <property type="term" value="C:cytoplasm"/>
    <property type="evidence" value="ECO:0007669"/>
    <property type="project" value="UniProtKB-SubCell"/>
</dbReference>
<proteinExistence type="inferred from homology"/>
<dbReference type="GO" id="GO:0003700">
    <property type="term" value="F:DNA-binding transcription factor activity"/>
    <property type="evidence" value="ECO:0007669"/>
    <property type="project" value="InterPro"/>
</dbReference>
<evidence type="ECO:0000256" key="8">
    <source>
        <dbReference type="ARBA" id="ARBA00023125"/>
    </source>
</evidence>
<keyword evidence="4" id="KW-0678">Repressor</keyword>
<dbReference type="InterPro" id="IPR036390">
    <property type="entry name" value="WH_DNA-bd_sf"/>
</dbReference>
<dbReference type="GO" id="GO:0045892">
    <property type="term" value="P:negative regulation of DNA-templated transcription"/>
    <property type="evidence" value="ECO:0007669"/>
    <property type="project" value="TreeGrafter"/>
</dbReference>